<feature type="domain" description="DHHA1" evidence="2">
    <location>
        <begin position="242"/>
        <end position="330"/>
    </location>
</feature>
<feature type="domain" description="DDH" evidence="1">
    <location>
        <begin position="41"/>
        <end position="182"/>
    </location>
</feature>
<dbReference type="PANTHER" id="PTHR47618">
    <property type="entry name" value="BIFUNCTIONAL OLIGORIBONUCLEASE AND PAP PHOSPHATASE NRNA"/>
    <property type="match status" value="1"/>
</dbReference>
<dbReference type="Proteomes" id="UP000010843">
    <property type="component" value="Chromosome"/>
</dbReference>
<dbReference type="InterPro" id="IPR051319">
    <property type="entry name" value="Oligoribo/pAp-PDE_c-di-AMP_PDE"/>
</dbReference>
<sequence length="358" mass="38660">MTDIPRSVAESATDVPLANIVDDSEADYQLFRNLLTTADSVGVLCHNNPDPDSFSSALALAMIAEEWGISNVEILYAGAVTHQQNRAMINVLDIDPVHIDDHSLEQFDLIAFVDHSIAGRNNSVPEDFIPDIVIDHHPTDGIRAKYIDQRAGVGATATLLTRYLQAYDIELTERLATALLFGVHRETLNFTRGTTPAEHAAACFLHPAVDHSTIETLSNSVFTPETLGGIGDAIINREVRGSCLVSSLGRVSERDILPQAADYLLKLEGISTTIVFGIVESEIHLSARTSNANLHIGNLMRETFDEVGSAGGHHDMAGGQVPLGLLGATNDSEDVAVDLINKSVTTRLFEALSSWTDI</sequence>
<evidence type="ECO:0000259" key="2">
    <source>
        <dbReference type="Pfam" id="PF02272"/>
    </source>
</evidence>
<dbReference type="InterPro" id="IPR001667">
    <property type="entry name" value="DDH_dom"/>
</dbReference>
<evidence type="ECO:0000313" key="3">
    <source>
        <dbReference type="EMBL" id="AGB31745.1"/>
    </source>
</evidence>
<protein>
    <submittedName>
        <fullName evidence="3">Exopolyphosphatase-like enzyme</fullName>
    </submittedName>
</protein>
<dbReference type="AlphaFoldDB" id="L0JJN6"/>
<dbReference type="SUPFAM" id="SSF64182">
    <property type="entry name" value="DHH phosphoesterases"/>
    <property type="match status" value="1"/>
</dbReference>
<name>L0JJN6_NATP1</name>
<dbReference type="GeneID" id="14332623"/>
<dbReference type="InterPro" id="IPR038763">
    <property type="entry name" value="DHH_sf"/>
</dbReference>
<reference evidence="4" key="1">
    <citation type="submission" date="2012-02" db="EMBL/GenBank/DDBJ databases">
        <title>Complete sequence of chromosome of Natrinema pellirubrum DSM 15624.</title>
        <authorList>
            <person name="Lucas S."/>
            <person name="Han J."/>
            <person name="Lapidus A."/>
            <person name="Cheng J.-F."/>
            <person name="Goodwin L."/>
            <person name="Pitluck S."/>
            <person name="Peters L."/>
            <person name="Teshima H."/>
            <person name="Detter J.C."/>
            <person name="Han C."/>
            <person name="Tapia R."/>
            <person name="Land M."/>
            <person name="Hauser L."/>
            <person name="Kyrpides N."/>
            <person name="Ivanova N."/>
            <person name="Pagani I."/>
            <person name="Sproer C."/>
            <person name="Anderson I."/>
            <person name="Woyke T."/>
        </authorList>
    </citation>
    <scope>NUCLEOTIDE SEQUENCE [LARGE SCALE GENOMIC DNA]</scope>
    <source>
        <strain evidence="4">DSM 15624 / JCM 10476 / NCIMB 786</strain>
    </source>
</reference>
<dbReference type="KEGG" id="npe:Natpe_1882"/>
<dbReference type="Gene3D" id="3.90.1640.10">
    <property type="entry name" value="inorganic pyrophosphatase (n-terminal core)"/>
    <property type="match status" value="1"/>
</dbReference>
<dbReference type="Pfam" id="PF01368">
    <property type="entry name" value="DHH"/>
    <property type="match status" value="1"/>
</dbReference>
<organism evidence="3 4">
    <name type="scientific">Natrinema pellirubrum (strain DSM 15624 / CIP 106293 / JCM 10476 / NCIMB 786 / 157)</name>
    <dbReference type="NCBI Taxonomy" id="797303"/>
    <lineage>
        <taxon>Archaea</taxon>
        <taxon>Methanobacteriati</taxon>
        <taxon>Methanobacteriota</taxon>
        <taxon>Stenosarchaea group</taxon>
        <taxon>Halobacteria</taxon>
        <taxon>Halobacteriales</taxon>
        <taxon>Natrialbaceae</taxon>
        <taxon>Natrinema</taxon>
    </lineage>
</organism>
<gene>
    <name evidence="3" type="ordered locus">Natpe_1882</name>
</gene>
<dbReference type="InterPro" id="IPR003156">
    <property type="entry name" value="DHHA1_dom"/>
</dbReference>
<dbReference type="PANTHER" id="PTHR47618:SF1">
    <property type="entry name" value="BIFUNCTIONAL OLIGORIBONUCLEASE AND PAP PHOSPHATASE NRNA"/>
    <property type="match status" value="1"/>
</dbReference>
<dbReference type="RefSeq" id="WP_015298952.1">
    <property type="nucleotide sequence ID" value="NC_019962.1"/>
</dbReference>
<dbReference type="STRING" id="797303.Natpe_1882"/>
<dbReference type="Pfam" id="PF02272">
    <property type="entry name" value="DHHA1"/>
    <property type="match status" value="1"/>
</dbReference>
<evidence type="ECO:0000313" key="4">
    <source>
        <dbReference type="Proteomes" id="UP000010843"/>
    </source>
</evidence>
<dbReference type="GO" id="GO:0003676">
    <property type="term" value="F:nucleic acid binding"/>
    <property type="evidence" value="ECO:0007669"/>
    <property type="project" value="InterPro"/>
</dbReference>
<dbReference type="eggNOG" id="arCOG01566">
    <property type="taxonomic scope" value="Archaea"/>
</dbReference>
<evidence type="ECO:0000259" key="1">
    <source>
        <dbReference type="Pfam" id="PF01368"/>
    </source>
</evidence>
<proteinExistence type="predicted"/>
<accession>L0JJN6</accession>
<dbReference type="EMBL" id="CP003372">
    <property type="protein sequence ID" value="AGB31745.1"/>
    <property type="molecule type" value="Genomic_DNA"/>
</dbReference>
<dbReference type="HOGENOM" id="CLU_046377_1_0_2"/>